<reference evidence="1" key="1">
    <citation type="submission" date="2023-07" db="EMBL/GenBank/DDBJ databases">
        <title>draft genome sequence of fig (Ficus carica).</title>
        <authorList>
            <person name="Takahashi T."/>
            <person name="Nishimura K."/>
        </authorList>
    </citation>
    <scope>NUCLEOTIDE SEQUENCE</scope>
</reference>
<proteinExistence type="predicted"/>
<name>A0AA87ZQ08_FICCA</name>
<gene>
    <name evidence="1" type="ORF">TIFTF001_005955</name>
</gene>
<dbReference type="Proteomes" id="UP001187192">
    <property type="component" value="Unassembled WGS sequence"/>
</dbReference>
<comment type="caution">
    <text evidence="1">The sequence shown here is derived from an EMBL/GenBank/DDBJ whole genome shotgun (WGS) entry which is preliminary data.</text>
</comment>
<protein>
    <submittedName>
        <fullName evidence="1">Uncharacterized protein</fullName>
    </submittedName>
</protein>
<evidence type="ECO:0000313" key="2">
    <source>
        <dbReference type="Proteomes" id="UP001187192"/>
    </source>
</evidence>
<organism evidence="1 2">
    <name type="scientific">Ficus carica</name>
    <name type="common">Common fig</name>
    <dbReference type="NCBI Taxonomy" id="3494"/>
    <lineage>
        <taxon>Eukaryota</taxon>
        <taxon>Viridiplantae</taxon>
        <taxon>Streptophyta</taxon>
        <taxon>Embryophyta</taxon>
        <taxon>Tracheophyta</taxon>
        <taxon>Spermatophyta</taxon>
        <taxon>Magnoliopsida</taxon>
        <taxon>eudicotyledons</taxon>
        <taxon>Gunneridae</taxon>
        <taxon>Pentapetalae</taxon>
        <taxon>rosids</taxon>
        <taxon>fabids</taxon>
        <taxon>Rosales</taxon>
        <taxon>Moraceae</taxon>
        <taxon>Ficeae</taxon>
        <taxon>Ficus</taxon>
    </lineage>
</organism>
<keyword evidence="2" id="KW-1185">Reference proteome</keyword>
<accession>A0AA87ZQ08</accession>
<dbReference type="AlphaFoldDB" id="A0AA87ZQ08"/>
<evidence type="ECO:0000313" key="1">
    <source>
        <dbReference type="EMBL" id="GMN36345.1"/>
    </source>
</evidence>
<sequence length="50" mass="5096">MCIGSGVVGLRDSLASNWFFAVGGGVEERRYIDVLLSSGQATIAGDGGCC</sequence>
<dbReference type="EMBL" id="BTGU01000006">
    <property type="protein sequence ID" value="GMN36345.1"/>
    <property type="molecule type" value="Genomic_DNA"/>
</dbReference>